<dbReference type="InterPro" id="IPR050904">
    <property type="entry name" value="Adhesion/Biosynth-related"/>
</dbReference>
<protein>
    <submittedName>
        <fullName evidence="3">Fasciclin domain-containing protein</fullName>
    </submittedName>
</protein>
<comment type="caution">
    <text evidence="3">The sequence shown here is derived from an EMBL/GenBank/DDBJ whole genome shotgun (WGS) entry which is preliminary data.</text>
</comment>
<dbReference type="SMART" id="SM00554">
    <property type="entry name" value="FAS1"/>
    <property type="match status" value="1"/>
</dbReference>
<dbReference type="RefSeq" id="WP_344761508.1">
    <property type="nucleotide sequence ID" value="NZ_BAAAZE010000002.1"/>
</dbReference>
<dbReference type="Pfam" id="PF02469">
    <property type="entry name" value="Fasciclin"/>
    <property type="match status" value="1"/>
</dbReference>
<feature type="domain" description="FAS1" evidence="2">
    <location>
        <begin position="19"/>
        <end position="147"/>
    </location>
</feature>
<keyword evidence="1" id="KW-0732">Signal</keyword>
<feature type="signal peptide" evidence="1">
    <location>
        <begin position="1"/>
        <end position="19"/>
    </location>
</feature>
<gene>
    <name evidence="3" type="ORF">GCM10022212_03620</name>
</gene>
<sequence length="150" mass="15430">MKKLLLATIIATAAFSAQAKDIVDTAIGAGNFKTLTTALQAAGLVDTLKGKGPFTVFAPTDEAFAKVPKADLDALLKDKAKLTSVLTYHVVPGKVMAKDIKAGKVKTVQGSELTLATAGGVTVDKAKVTAADIVADNGVIHVIDTVLMPK</sequence>
<dbReference type="PROSITE" id="PS50213">
    <property type="entry name" value="FAS1"/>
    <property type="match status" value="1"/>
</dbReference>
<dbReference type="SUPFAM" id="SSF82153">
    <property type="entry name" value="FAS1 domain"/>
    <property type="match status" value="1"/>
</dbReference>
<evidence type="ECO:0000256" key="1">
    <source>
        <dbReference type="SAM" id="SignalP"/>
    </source>
</evidence>
<dbReference type="PANTHER" id="PTHR10900:SF77">
    <property type="entry name" value="FI19380P1"/>
    <property type="match status" value="1"/>
</dbReference>
<organism evidence="3 4">
    <name type="scientific">Actimicrobium antarcticum</name>
    <dbReference type="NCBI Taxonomy" id="1051899"/>
    <lineage>
        <taxon>Bacteria</taxon>
        <taxon>Pseudomonadati</taxon>
        <taxon>Pseudomonadota</taxon>
        <taxon>Betaproteobacteria</taxon>
        <taxon>Burkholderiales</taxon>
        <taxon>Oxalobacteraceae</taxon>
        <taxon>Actimicrobium</taxon>
    </lineage>
</organism>
<accession>A0ABP7SKN2</accession>
<dbReference type="PANTHER" id="PTHR10900">
    <property type="entry name" value="PERIOSTIN-RELATED"/>
    <property type="match status" value="1"/>
</dbReference>
<evidence type="ECO:0000313" key="3">
    <source>
        <dbReference type="EMBL" id="GAA4012944.1"/>
    </source>
</evidence>
<evidence type="ECO:0000313" key="4">
    <source>
        <dbReference type="Proteomes" id="UP001501353"/>
    </source>
</evidence>
<reference evidence="4" key="1">
    <citation type="journal article" date="2019" name="Int. J. Syst. Evol. Microbiol.">
        <title>The Global Catalogue of Microorganisms (GCM) 10K type strain sequencing project: providing services to taxonomists for standard genome sequencing and annotation.</title>
        <authorList>
            <consortium name="The Broad Institute Genomics Platform"/>
            <consortium name="The Broad Institute Genome Sequencing Center for Infectious Disease"/>
            <person name="Wu L."/>
            <person name="Ma J."/>
        </authorList>
    </citation>
    <scope>NUCLEOTIDE SEQUENCE [LARGE SCALE GENOMIC DNA]</scope>
    <source>
        <strain evidence="4">JCM 16673</strain>
    </source>
</reference>
<feature type="chain" id="PRO_5045472337" evidence="1">
    <location>
        <begin position="20"/>
        <end position="150"/>
    </location>
</feature>
<dbReference type="Gene3D" id="2.30.180.10">
    <property type="entry name" value="FAS1 domain"/>
    <property type="match status" value="1"/>
</dbReference>
<dbReference type="EMBL" id="BAAAZE010000002">
    <property type="protein sequence ID" value="GAA4012944.1"/>
    <property type="molecule type" value="Genomic_DNA"/>
</dbReference>
<keyword evidence="4" id="KW-1185">Reference proteome</keyword>
<dbReference type="Proteomes" id="UP001501353">
    <property type="component" value="Unassembled WGS sequence"/>
</dbReference>
<proteinExistence type="predicted"/>
<dbReference type="InterPro" id="IPR036378">
    <property type="entry name" value="FAS1_dom_sf"/>
</dbReference>
<evidence type="ECO:0000259" key="2">
    <source>
        <dbReference type="PROSITE" id="PS50213"/>
    </source>
</evidence>
<name>A0ABP7SKN2_9BURK</name>
<dbReference type="InterPro" id="IPR000782">
    <property type="entry name" value="FAS1_domain"/>
</dbReference>